<organism evidence="2 3">
    <name type="scientific">Acinetobacter tibetensis</name>
    <dbReference type="NCBI Taxonomy" id="2943497"/>
    <lineage>
        <taxon>Bacteria</taxon>
        <taxon>Pseudomonadati</taxon>
        <taxon>Pseudomonadota</taxon>
        <taxon>Gammaproteobacteria</taxon>
        <taxon>Moraxellales</taxon>
        <taxon>Moraxellaceae</taxon>
        <taxon>Acinetobacter</taxon>
    </lineage>
</organism>
<dbReference type="Pfam" id="PF14213">
    <property type="entry name" value="DUF4325"/>
    <property type="match status" value="1"/>
</dbReference>
<evidence type="ECO:0000259" key="1">
    <source>
        <dbReference type="Pfam" id="PF14213"/>
    </source>
</evidence>
<dbReference type="Proteomes" id="UP001056716">
    <property type="component" value="Chromosome"/>
</dbReference>
<dbReference type="RefSeq" id="WP_252218780.1">
    <property type="nucleotide sequence ID" value="NZ_CP098732.1"/>
</dbReference>
<dbReference type="AlphaFoldDB" id="A0AAE9RZ67"/>
<keyword evidence="3" id="KW-1185">Reference proteome</keyword>
<dbReference type="KEGG" id="atz:M5E07_09515"/>
<protein>
    <submittedName>
        <fullName evidence="2">STAS-like domain-containing protein</fullName>
    </submittedName>
</protein>
<evidence type="ECO:0000313" key="2">
    <source>
        <dbReference type="EMBL" id="USE82058.1"/>
    </source>
</evidence>
<evidence type="ECO:0000313" key="3">
    <source>
        <dbReference type="Proteomes" id="UP001056716"/>
    </source>
</evidence>
<sequence>MDNHIRINVGEQFYPRPAGRFYTDGEHSGQKFREQVLVPYLKQLKPNQKLILDFSLVTMAGSSFLEESFGGLVRVEGFDKRKLHQILEIISPRKIIKDRIFEYINDAKPV</sequence>
<feature type="domain" description="DUF4325" evidence="1">
    <location>
        <begin position="28"/>
        <end position="91"/>
    </location>
</feature>
<name>A0AAE9RZ67_9GAMM</name>
<gene>
    <name evidence="2" type="ORF">M5E07_09515</name>
</gene>
<proteinExistence type="predicted"/>
<dbReference type="InterPro" id="IPR025474">
    <property type="entry name" value="DUF4325"/>
</dbReference>
<reference evidence="2" key="1">
    <citation type="submission" date="2022-06" db="EMBL/GenBank/DDBJ databases">
        <title>Isolation, identification and characterization of iprodione-degrading strains in Lhasa, Tibet.</title>
        <authorList>
            <person name="Pan H."/>
        </authorList>
    </citation>
    <scope>NUCLEOTIDE SEQUENCE</scope>
    <source>
        <strain evidence="2">Y-23</strain>
    </source>
</reference>
<dbReference type="EMBL" id="CP098732">
    <property type="protein sequence ID" value="USE82058.1"/>
    <property type="molecule type" value="Genomic_DNA"/>
</dbReference>
<accession>A0AAE9RZ67</accession>